<organism evidence="1 2">
    <name type="scientific">Planobispora longispora</name>
    <dbReference type="NCBI Taxonomy" id="28887"/>
    <lineage>
        <taxon>Bacteria</taxon>
        <taxon>Bacillati</taxon>
        <taxon>Actinomycetota</taxon>
        <taxon>Actinomycetes</taxon>
        <taxon>Streptosporangiales</taxon>
        <taxon>Streptosporangiaceae</taxon>
        <taxon>Planobispora</taxon>
    </lineage>
</organism>
<accession>A0A8J3W3W0</accession>
<evidence type="ECO:0000313" key="2">
    <source>
        <dbReference type="Proteomes" id="UP000616724"/>
    </source>
</evidence>
<sequence>MVHHERMEVRQTPVPLTQHDLEFLEAVRTPGSPEYTVVRRLAGGSPKLEKSSAVALHALMSIAHKAVLEEVMLAGYAMLAAAQTGKDHAAHRAAWHRAAEVAGRE</sequence>
<reference evidence="1 2" key="1">
    <citation type="submission" date="2021-01" db="EMBL/GenBank/DDBJ databases">
        <title>Whole genome shotgun sequence of Planobispora longispora NBRC 13918.</title>
        <authorList>
            <person name="Komaki H."/>
            <person name="Tamura T."/>
        </authorList>
    </citation>
    <scope>NUCLEOTIDE SEQUENCE [LARGE SCALE GENOMIC DNA]</scope>
    <source>
        <strain evidence="1 2">NBRC 13918</strain>
    </source>
</reference>
<keyword evidence="2" id="KW-1185">Reference proteome</keyword>
<comment type="caution">
    <text evidence="1">The sequence shown here is derived from an EMBL/GenBank/DDBJ whole genome shotgun (WGS) entry which is preliminary data.</text>
</comment>
<dbReference type="EMBL" id="BOOH01000019">
    <property type="protein sequence ID" value="GIH75784.1"/>
    <property type="molecule type" value="Genomic_DNA"/>
</dbReference>
<dbReference type="Proteomes" id="UP000616724">
    <property type="component" value="Unassembled WGS sequence"/>
</dbReference>
<name>A0A8J3W3W0_9ACTN</name>
<protein>
    <submittedName>
        <fullName evidence="1">Uncharacterized protein</fullName>
    </submittedName>
</protein>
<proteinExistence type="predicted"/>
<dbReference type="AlphaFoldDB" id="A0A8J3W3W0"/>
<gene>
    <name evidence="1" type="ORF">Plo01_22130</name>
</gene>
<evidence type="ECO:0000313" key="1">
    <source>
        <dbReference type="EMBL" id="GIH75784.1"/>
    </source>
</evidence>